<evidence type="ECO:0000259" key="1">
    <source>
        <dbReference type="Pfam" id="PF12697"/>
    </source>
</evidence>
<dbReference type="InterPro" id="IPR000073">
    <property type="entry name" value="AB_hydrolase_1"/>
</dbReference>
<dbReference type="Pfam" id="PF12697">
    <property type="entry name" value="Abhydrolase_6"/>
    <property type="match status" value="1"/>
</dbReference>
<name>A0A849CGN9_9NOCA</name>
<keyword evidence="2" id="KW-0378">Hydrolase</keyword>
<dbReference type="Proteomes" id="UP000586827">
    <property type="component" value="Unassembled WGS sequence"/>
</dbReference>
<evidence type="ECO:0000313" key="3">
    <source>
        <dbReference type="Proteomes" id="UP000586827"/>
    </source>
</evidence>
<dbReference type="AlphaFoldDB" id="A0A849CGN9"/>
<sequence length="274" mass="29115">MTKSARAAELDIVEGTLQHGLPYLALGKGRPLVFLRWFTPNHANPTGWLRDAEIKTLTPLARHHRVYAVNRAPGTAEGTTMADIATEHAEALRAQFGEPVDVIGVSSGGSVALQLAADHPDSVRKLVIMSSGYRLEPPVRAAQMNYGEAVAVGRRGMHNLAAVSVKSPVLARLVGAAMWLFDPLARPRDPAAMLAFIRAEDDFDLSGRLGEISAPTLVVGGDGDAAYPVENFHRTADGIPNGRAIVYAGASHMGVTKDPRAISDVLGFLAADQS</sequence>
<protein>
    <submittedName>
        <fullName evidence="2">Alpha/beta fold hydrolase</fullName>
    </submittedName>
</protein>
<keyword evidence="3" id="KW-1185">Reference proteome</keyword>
<proteinExistence type="predicted"/>
<organism evidence="2 3">
    <name type="scientific">Nocardia uniformis</name>
    <dbReference type="NCBI Taxonomy" id="53432"/>
    <lineage>
        <taxon>Bacteria</taxon>
        <taxon>Bacillati</taxon>
        <taxon>Actinomycetota</taxon>
        <taxon>Actinomycetes</taxon>
        <taxon>Mycobacteriales</taxon>
        <taxon>Nocardiaceae</taxon>
        <taxon>Nocardia</taxon>
    </lineage>
</organism>
<comment type="caution">
    <text evidence="2">The sequence shown here is derived from an EMBL/GenBank/DDBJ whole genome shotgun (WGS) entry which is preliminary data.</text>
</comment>
<reference evidence="2 3" key="1">
    <citation type="submission" date="2020-05" db="EMBL/GenBank/DDBJ databases">
        <title>MicrobeNet Type strains.</title>
        <authorList>
            <person name="Nicholson A.C."/>
        </authorList>
    </citation>
    <scope>NUCLEOTIDE SEQUENCE [LARGE SCALE GENOMIC DNA]</scope>
    <source>
        <strain evidence="2 3">JCM 3224</strain>
    </source>
</reference>
<feature type="domain" description="AB hydrolase-1" evidence="1">
    <location>
        <begin position="44"/>
        <end position="264"/>
    </location>
</feature>
<gene>
    <name evidence="2" type="ORF">HLB23_22780</name>
</gene>
<evidence type="ECO:0000313" key="2">
    <source>
        <dbReference type="EMBL" id="NNH72651.1"/>
    </source>
</evidence>
<dbReference type="InterPro" id="IPR050471">
    <property type="entry name" value="AB_hydrolase"/>
</dbReference>
<dbReference type="EMBL" id="JABELX010000008">
    <property type="protein sequence ID" value="NNH72651.1"/>
    <property type="molecule type" value="Genomic_DNA"/>
</dbReference>
<dbReference type="Gene3D" id="3.40.50.1820">
    <property type="entry name" value="alpha/beta hydrolase"/>
    <property type="match status" value="1"/>
</dbReference>
<dbReference type="GO" id="GO:0016787">
    <property type="term" value="F:hydrolase activity"/>
    <property type="evidence" value="ECO:0007669"/>
    <property type="project" value="UniProtKB-KW"/>
</dbReference>
<dbReference type="SUPFAM" id="SSF53474">
    <property type="entry name" value="alpha/beta-Hydrolases"/>
    <property type="match status" value="1"/>
</dbReference>
<dbReference type="PRINTS" id="PR00111">
    <property type="entry name" value="ABHYDROLASE"/>
</dbReference>
<accession>A0A849CGN9</accession>
<dbReference type="RefSeq" id="WP_067524818.1">
    <property type="nucleotide sequence ID" value="NZ_JABELX010000008.1"/>
</dbReference>
<dbReference type="PANTHER" id="PTHR43433:SF5">
    <property type="entry name" value="AB HYDROLASE-1 DOMAIN-CONTAINING PROTEIN"/>
    <property type="match status" value="1"/>
</dbReference>
<dbReference type="PANTHER" id="PTHR43433">
    <property type="entry name" value="HYDROLASE, ALPHA/BETA FOLD FAMILY PROTEIN"/>
    <property type="match status" value="1"/>
</dbReference>
<dbReference type="InterPro" id="IPR029058">
    <property type="entry name" value="AB_hydrolase_fold"/>
</dbReference>